<dbReference type="InterPro" id="IPR030869">
    <property type="entry name" value="MqnD"/>
</dbReference>
<keyword evidence="2 4" id="KW-0474">Menaquinone biosynthesis</keyword>
<comment type="similarity">
    <text evidence="4">Belongs to the MqnA/MqnD family. MqnD subfamily.</text>
</comment>
<dbReference type="GO" id="GO:0016830">
    <property type="term" value="F:carbon-carbon lyase activity"/>
    <property type="evidence" value="ECO:0007669"/>
    <property type="project" value="UniProtKB-UniRule"/>
</dbReference>
<dbReference type="SUPFAM" id="SSF53850">
    <property type="entry name" value="Periplasmic binding protein-like II"/>
    <property type="match status" value="1"/>
</dbReference>
<reference evidence="5" key="1">
    <citation type="submission" date="2013-04" db="EMBL/GenBank/DDBJ databases">
        <authorList>
            <person name="Harkins D.M."/>
            <person name="Durkin A.S."/>
            <person name="Selengut J.D."/>
            <person name="Sanka R."/>
            <person name="DePew J."/>
            <person name="Purushe J."/>
            <person name="Ahmed A."/>
            <person name="van der Linden H."/>
            <person name="Goris M.G.A."/>
            <person name="Hartskeerl R.A."/>
            <person name="Vinetz J.M."/>
            <person name="Sutton G.G."/>
            <person name="Nelson W.C."/>
            <person name="Fouts D.E."/>
        </authorList>
    </citation>
    <scope>NUCLEOTIDE SEQUENCE [LARGE SCALE GENOMIC DNA]</scope>
    <source>
        <strain evidence="5">BUT 6</strain>
    </source>
</reference>
<dbReference type="AlphaFoldDB" id="S3V8L9"/>
<dbReference type="PANTHER" id="PTHR37167">
    <property type="entry name" value="1,4-DIHYDROXY-6-NAPHTOATE SYNTHASE"/>
    <property type="match status" value="1"/>
</dbReference>
<evidence type="ECO:0000256" key="4">
    <source>
        <dbReference type="HAMAP-Rule" id="MF_00996"/>
    </source>
</evidence>
<dbReference type="PANTHER" id="PTHR37167:SF1">
    <property type="entry name" value="1,4-DIHYDROXY-6-NAPHTOATE SYNTHASE"/>
    <property type="match status" value="1"/>
</dbReference>
<protein>
    <recommendedName>
        <fullName evidence="4">1,4-dihydroxy-6-naphtoate synthase</fullName>
        <ecNumber evidence="4">4.1.99.29</ecNumber>
    </recommendedName>
    <alternativeName>
        <fullName evidence="4">Menaquinone biosynthetic enzyme MqnD</fullName>
    </alternativeName>
</protein>
<dbReference type="Pfam" id="PF02621">
    <property type="entry name" value="VitK2_biosynth"/>
    <property type="match status" value="1"/>
</dbReference>
<comment type="pathway">
    <text evidence="1 4">Quinol/quinone metabolism; menaquinone biosynthesis.</text>
</comment>
<accession>S3V8L9</accession>
<evidence type="ECO:0000313" key="6">
    <source>
        <dbReference type="Proteomes" id="UP000014540"/>
    </source>
</evidence>
<gene>
    <name evidence="4" type="primary">mqnD</name>
    <name evidence="5" type="ORF">LEP1GSC058_1109</name>
</gene>
<comment type="function">
    <text evidence="4">Catalyzes the conversion of cyclic dehypoxanthine futalosine (cyclic DHFL) into 1,4-dihydroxy-6-naphthoate, a step in the biosynthesis of menaquinone (MK, vitamin K2).</text>
</comment>
<dbReference type="EC" id="4.1.99.29" evidence="4"/>
<keyword evidence="6" id="KW-1185">Reference proteome</keyword>
<sequence length="326" mass="36791">MDTLEPLSIGETRYTGFQKIPPLLSFPIFEQEAGLSSFFRFQRSGKYLAGSMKLSLAYSPCPNDTFIFYHLIAGKTKAPFSIQEELHDVEQLNRFAKEGKFHSSKLSFAAFFQVADKYSLLDSGSALGRNCGPLIVKKKGNSASNPKGKKILVPGVWTTANLLTHLYLEGDYEPIPIRYDLILNQVLSGKADYGVVIHEERFTYEKRGLEKVRDLGEWWEEMSGAPIPLGCIAIRRDLEKSLKEDLDSSIKESLSLAYENREDTYDYIFRHSQDTSKEVVDAHIGLYVNEFSRSLGEEGRKAISTLYQEALRTGLVPAGRETELFT</sequence>
<evidence type="ECO:0000256" key="2">
    <source>
        <dbReference type="ARBA" id="ARBA00022428"/>
    </source>
</evidence>
<proteinExistence type="inferred from homology"/>
<dbReference type="Gene3D" id="3.40.190.10">
    <property type="entry name" value="Periplasmic binding protein-like II"/>
    <property type="match status" value="2"/>
</dbReference>
<feature type="binding site" evidence="4">
    <location>
        <begin position="159"/>
        <end position="160"/>
    </location>
    <ligand>
        <name>substrate</name>
    </ligand>
</feature>
<comment type="catalytic activity">
    <reaction evidence="4">
        <text>cyclic dehypoxanthinylfutalosinate = 1,4-dihydroxy-6-naphthoate + dihydroxyacetone</text>
        <dbReference type="Rhea" id="RHEA:33087"/>
        <dbReference type="ChEBI" id="CHEBI:16016"/>
        <dbReference type="ChEBI" id="CHEBI:64254"/>
        <dbReference type="ChEBI" id="CHEBI:64270"/>
        <dbReference type="EC" id="4.1.99.29"/>
    </reaction>
</comment>
<dbReference type="EMBL" id="AKWZ02000011">
    <property type="protein sequence ID" value="EPG72775.1"/>
    <property type="molecule type" value="Genomic_DNA"/>
</dbReference>
<feature type="binding site" evidence="4">
    <location>
        <begin position="105"/>
        <end position="107"/>
    </location>
    <ligand>
        <name>substrate</name>
    </ligand>
</feature>
<organism evidence="5 6">
    <name type="scientific">Leptospira fainei serovar Hurstbridge str. BUT 6</name>
    <dbReference type="NCBI Taxonomy" id="1193011"/>
    <lineage>
        <taxon>Bacteria</taxon>
        <taxon>Pseudomonadati</taxon>
        <taxon>Spirochaetota</taxon>
        <taxon>Spirochaetia</taxon>
        <taxon>Leptospirales</taxon>
        <taxon>Leptospiraceae</taxon>
        <taxon>Leptospira</taxon>
    </lineage>
</organism>
<dbReference type="HAMAP" id="MF_00996">
    <property type="entry name" value="MqnD"/>
    <property type="match status" value="1"/>
</dbReference>
<keyword evidence="3 4" id="KW-0456">Lyase</keyword>
<evidence type="ECO:0000313" key="5">
    <source>
        <dbReference type="EMBL" id="EPG72775.1"/>
    </source>
</evidence>
<feature type="active site" description="Proton acceptor" evidence="4">
    <location>
        <position position="198"/>
    </location>
</feature>
<dbReference type="STRING" id="1193011.LEP1GSC058_1109"/>
<name>S3V8L9_9LEPT</name>
<dbReference type="CDD" id="cd13635">
    <property type="entry name" value="PBP2_Ttha1568_Mqnd"/>
    <property type="match status" value="1"/>
</dbReference>
<dbReference type="UniPathway" id="UPA00079"/>
<comment type="caution">
    <text evidence="5">The sequence shown here is derived from an EMBL/GenBank/DDBJ whole genome shotgun (WGS) entry which is preliminary data.</text>
</comment>
<evidence type="ECO:0000256" key="3">
    <source>
        <dbReference type="ARBA" id="ARBA00023239"/>
    </source>
</evidence>
<evidence type="ECO:0000256" key="1">
    <source>
        <dbReference type="ARBA" id="ARBA00004863"/>
    </source>
</evidence>
<dbReference type="Proteomes" id="UP000014540">
    <property type="component" value="Unassembled WGS sequence"/>
</dbReference>
<dbReference type="InterPro" id="IPR003773">
    <property type="entry name" value="Menaquinone_biosynth"/>
</dbReference>
<dbReference type="GO" id="GO:0009234">
    <property type="term" value="P:menaquinone biosynthetic process"/>
    <property type="evidence" value="ECO:0007669"/>
    <property type="project" value="UniProtKB-UniRule"/>
</dbReference>